<accession>A0A8H4WP82</accession>
<keyword evidence="2" id="KW-1185">Reference proteome</keyword>
<reference evidence="1" key="2">
    <citation type="submission" date="2020-05" db="EMBL/GenBank/DDBJ databases">
        <authorList>
            <person name="Kim H.-S."/>
            <person name="Proctor R.H."/>
            <person name="Brown D.W."/>
        </authorList>
    </citation>
    <scope>NUCLEOTIDE SEQUENCE</scope>
    <source>
        <strain evidence="1">NRRL 45417</strain>
    </source>
</reference>
<dbReference type="EMBL" id="JABFAI010000402">
    <property type="protein sequence ID" value="KAF4944809.1"/>
    <property type="molecule type" value="Genomic_DNA"/>
</dbReference>
<comment type="caution">
    <text evidence="1">The sequence shown here is derived from an EMBL/GenBank/DDBJ whole genome shotgun (WGS) entry which is preliminary data.</text>
</comment>
<dbReference type="AlphaFoldDB" id="A0A8H4WP82"/>
<name>A0A8H4WP82_9HYPO</name>
<organism evidence="1 2">
    <name type="scientific">Fusarium gaditjirri</name>
    <dbReference type="NCBI Taxonomy" id="282569"/>
    <lineage>
        <taxon>Eukaryota</taxon>
        <taxon>Fungi</taxon>
        <taxon>Dikarya</taxon>
        <taxon>Ascomycota</taxon>
        <taxon>Pezizomycotina</taxon>
        <taxon>Sordariomycetes</taxon>
        <taxon>Hypocreomycetidae</taxon>
        <taxon>Hypocreales</taxon>
        <taxon>Nectriaceae</taxon>
        <taxon>Fusarium</taxon>
        <taxon>Fusarium nisikadoi species complex</taxon>
    </lineage>
</organism>
<dbReference type="Proteomes" id="UP000604273">
    <property type="component" value="Unassembled WGS sequence"/>
</dbReference>
<gene>
    <name evidence="1" type="ORF">FGADI_12404</name>
</gene>
<proteinExistence type="predicted"/>
<dbReference type="OrthoDB" id="3596450at2759"/>
<reference evidence="1" key="1">
    <citation type="journal article" date="2020" name="BMC Genomics">
        <title>Correction to: Identification and distribution of gene clusters required for synthesis of sphingolipid metabolism inhibitors in diverse species of the filamentous fungus Fusarium.</title>
        <authorList>
            <person name="Kim H.S."/>
            <person name="Lohmar J.M."/>
            <person name="Busman M."/>
            <person name="Brown D.W."/>
            <person name="Naumann T.A."/>
            <person name="Divon H.H."/>
            <person name="Lysoe E."/>
            <person name="Uhlig S."/>
            <person name="Proctor R.H."/>
        </authorList>
    </citation>
    <scope>NUCLEOTIDE SEQUENCE</scope>
    <source>
        <strain evidence="1">NRRL 45417</strain>
    </source>
</reference>
<protein>
    <submittedName>
        <fullName evidence="1">Uncharacterized protein</fullName>
    </submittedName>
</protein>
<evidence type="ECO:0000313" key="1">
    <source>
        <dbReference type="EMBL" id="KAF4944809.1"/>
    </source>
</evidence>
<sequence>MYSLYYPGYGFYEQAGLHYVNVDTVKTGGGDQLTLRALDNKQGPSGNAELPREVITEEIRSMGLRLPSYGYGYPGDPAILTSRSTHEGQRYMVSPRRDIFCIRAMDWKSLPQRLEDCKASLLFFDPLSSSIISVYTLAIEFDSSWIVDLPETLEELKAENSARGLVATWIEGAASGWVKTPRFYLIDKGTLLVLKTRGYGPVCHDCDGKYSDMPEPCCNDAIYAFIKALDEFVPYEEYGDLHEKNNPDCWDEDLHMWFDFNIFHEIGVLVRFEYADREEVCR</sequence>
<evidence type="ECO:0000313" key="2">
    <source>
        <dbReference type="Proteomes" id="UP000604273"/>
    </source>
</evidence>